<proteinExistence type="predicted"/>
<reference evidence="2 3" key="1">
    <citation type="submission" date="2018-04" db="EMBL/GenBank/DDBJ databases">
        <title>Genomic Encyclopedia of Archaeal and Bacterial Type Strains, Phase II (KMG-II): from individual species to whole genera.</title>
        <authorList>
            <person name="Goeker M."/>
        </authorList>
    </citation>
    <scope>NUCLEOTIDE SEQUENCE [LARGE SCALE GENOMIC DNA]</scope>
    <source>
        <strain evidence="2 3">DSM 100977</strain>
    </source>
</reference>
<dbReference type="Pfam" id="PF18953">
    <property type="entry name" value="SAP_new25"/>
    <property type="match status" value="1"/>
</dbReference>
<feature type="domain" description="DUF6434" evidence="1">
    <location>
        <begin position="75"/>
        <end position="137"/>
    </location>
</feature>
<keyword evidence="3" id="KW-1185">Reference proteome</keyword>
<accession>A0A2T6BD59</accession>
<organism evidence="2 3">
    <name type="scientific">Litoreibacter ponti</name>
    <dbReference type="NCBI Taxonomy" id="1510457"/>
    <lineage>
        <taxon>Bacteria</taxon>
        <taxon>Pseudomonadati</taxon>
        <taxon>Pseudomonadota</taxon>
        <taxon>Alphaproteobacteria</taxon>
        <taxon>Rhodobacterales</taxon>
        <taxon>Roseobacteraceae</taxon>
        <taxon>Litoreibacter</taxon>
    </lineage>
</organism>
<evidence type="ECO:0000313" key="2">
    <source>
        <dbReference type="EMBL" id="PTX54003.1"/>
    </source>
</evidence>
<dbReference type="Proteomes" id="UP000243978">
    <property type="component" value="Unassembled WGS sequence"/>
</dbReference>
<dbReference type="InterPro" id="IPR045492">
    <property type="entry name" value="DUF6434"/>
</dbReference>
<sequence>MGHRELSEARPDITTLTTGAELRRWYWRKEELVAHAKRLKLKSTGGKFDILDRIAQFLDTGEVAAPATPKPKSKFDWHSAPLSPETIITDSYRNSQNVRRFFKSQLGDSFKFNIEFMAWMKANVGLTLADACAEYRAMKTREADPNFQSQIAHHNQFNQYTRDFLAAHPEASLEDVRTYWALKIQQPSETGRHEYHPDDLKLR</sequence>
<dbReference type="AlphaFoldDB" id="A0A2T6BD59"/>
<name>A0A2T6BD59_9RHOB</name>
<dbReference type="Pfam" id="PF20026">
    <property type="entry name" value="DUF6434"/>
    <property type="match status" value="1"/>
</dbReference>
<protein>
    <recommendedName>
        <fullName evidence="1">DUF6434 domain-containing protein</fullName>
    </recommendedName>
</protein>
<comment type="caution">
    <text evidence="2">The sequence shown here is derived from an EMBL/GenBank/DDBJ whole genome shotgun (WGS) entry which is preliminary data.</text>
</comment>
<evidence type="ECO:0000259" key="1">
    <source>
        <dbReference type="Pfam" id="PF20026"/>
    </source>
</evidence>
<gene>
    <name evidence="2" type="ORF">C8N43_2808</name>
</gene>
<evidence type="ECO:0000313" key="3">
    <source>
        <dbReference type="Proteomes" id="UP000243978"/>
    </source>
</evidence>
<dbReference type="EMBL" id="QBKS01000002">
    <property type="protein sequence ID" value="PTX54003.1"/>
    <property type="molecule type" value="Genomic_DNA"/>
</dbReference>